<organism evidence="2 3">
    <name type="scientific">Necator americanus</name>
    <name type="common">Human hookworm</name>
    <dbReference type="NCBI Taxonomy" id="51031"/>
    <lineage>
        <taxon>Eukaryota</taxon>
        <taxon>Metazoa</taxon>
        <taxon>Ecdysozoa</taxon>
        <taxon>Nematoda</taxon>
        <taxon>Chromadorea</taxon>
        <taxon>Rhabditida</taxon>
        <taxon>Rhabditina</taxon>
        <taxon>Rhabditomorpha</taxon>
        <taxon>Strongyloidea</taxon>
        <taxon>Ancylostomatidae</taxon>
        <taxon>Bunostominae</taxon>
        <taxon>Necator</taxon>
    </lineage>
</organism>
<feature type="signal peptide" evidence="1">
    <location>
        <begin position="1"/>
        <end position="18"/>
    </location>
</feature>
<dbReference type="InterPro" id="IPR008451">
    <property type="entry name" value="Chromadorea_ALT"/>
</dbReference>
<name>A0ABR1DRI3_NECAM</name>
<sequence length="148" mass="17438">MSSKGLYLFVTVVGFCLANSPKLTRDGHVKNFRPPPKEHLIRDRRCVGGREYTNNSEYNCHGAKFMSSNGYFQPCNRHNHCYHAREPTDWCVLAPHQRYTNWGCHCDRKLGSCVIERYDYKQRQLQWSYCTPNHEFYCATRIHASFSH</sequence>
<comment type="caution">
    <text evidence="2">The sequence shown here is derived from an EMBL/GenBank/DDBJ whole genome shotgun (WGS) entry which is preliminary data.</text>
</comment>
<evidence type="ECO:0000313" key="2">
    <source>
        <dbReference type="EMBL" id="KAK6752883.1"/>
    </source>
</evidence>
<feature type="chain" id="PRO_5045562466" description="Secreted protein" evidence="1">
    <location>
        <begin position="19"/>
        <end position="148"/>
    </location>
</feature>
<dbReference type="EMBL" id="JAVFWL010000004">
    <property type="protein sequence ID" value="KAK6752883.1"/>
    <property type="molecule type" value="Genomic_DNA"/>
</dbReference>
<keyword evidence="1" id="KW-0732">Signal</keyword>
<dbReference type="Pfam" id="PF05535">
    <property type="entry name" value="Chromadorea_ALT"/>
    <property type="match status" value="1"/>
</dbReference>
<gene>
    <name evidence="2" type="primary">Necator_chrIV.g17264</name>
    <name evidence="2" type="ORF">RB195_003966</name>
</gene>
<evidence type="ECO:0000313" key="3">
    <source>
        <dbReference type="Proteomes" id="UP001303046"/>
    </source>
</evidence>
<proteinExistence type="predicted"/>
<dbReference type="Proteomes" id="UP001303046">
    <property type="component" value="Unassembled WGS sequence"/>
</dbReference>
<evidence type="ECO:0000256" key="1">
    <source>
        <dbReference type="SAM" id="SignalP"/>
    </source>
</evidence>
<reference evidence="2 3" key="1">
    <citation type="submission" date="2023-08" db="EMBL/GenBank/DDBJ databases">
        <title>A Necator americanus chromosomal reference genome.</title>
        <authorList>
            <person name="Ilik V."/>
            <person name="Petrzelkova K.J."/>
            <person name="Pardy F."/>
            <person name="Fuh T."/>
            <person name="Niatou-Singa F.S."/>
            <person name="Gouil Q."/>
            <person name="Baker L."/>
            <person name="Ritchie M.E."/>
            <person name="Jex A.R."/>
            <person name="Gazzola D."/>
            <person name="Li H."/>
            <person name="Toshio Fujiwara R."/>
            <person name="Zhan B."/>
            <person name="Aroian R.V."/>
            <person name="Pafco B."/>
            <person name="Schwarz E.M."/>
        </authorList>
    </citation>
    <scope>NUCLEOTIDE SEQUENCE [LARGE SCALE GENOMIC DNA]</scope>
    <source>
        <strain evidence="2 3">Aroian</strain>
        <tissue evidence="2">Whole animal</tissue>
    </source>
</reference>
<evidence type="ECO:0008006" key="4">
    <source>
        <dbReference type="Google" id="ProtNLM"/>
    </source>
</evidence>
<accession>A0ABR1DRI3</accession>
<protein>
    <recommendedName>
        <fullName evidence="4">Secreted protein</fullName>
    </recommendedName>
</protein>
<keyword evidence="3" id="KW-1185">Reference proteome</keyword>